<keyword evidence="1" id="KW-0472">Membrane</keyword>
<dbReference type="RefSeq" id="WP_157733374.1">
    <property type="nucleotide sequence ID" value="NZ_CP022540.1"/>
</dbReference>
<evidence type="ECO:0000313" key="3">
    <source>
        <dbReference type="Proteomes" id="UP000203589"/>
    </source>
</evidence>
<dbReference type="Proteomes" id="UP000203589">
    <property type="component" value="Chromosome"/>
</dbReference>
<feature type="transmembrane region" description="Helical" evidence="1">
    <location>
        <begin position="46"/>
        <end position="74"/>
    </location>
</feature>
<keyword evidence="3" id="KW-1185">Reference proteome</keyword>
<evidence type="ECO:0000313" key="2">
    <source>
        <dbReference type="EMBL" id="ASP18977.1"/>
    </source>
</evidence>
<accession>A0A222DYE3</accession>
<dbReference type="EMBL" id="CP022540">
    <property type="protein sequence ID" value="ASP18977.1"/>
    <property type="molecule type" value="Genomic_DNA"/>
</dbReference>
<sequence length="78" mass="8071">MSGPLVKPSHADSPCTMSILTIVALSALCFSTLTIALWVSGIDLKWALLLGWLGGGAATCALTILLTAVLSLFAPRND</sequence>
<name>A0A222DYE3_9RHOB</name>
<protein>
    <submittedName>
        <fullName evidence="2">Uncharacterized protein</fullName>
    </submittedName>
</protein>
<organism evidence="2 3">
    <name type="scientific">Antarctobacter heliothermus</name>
    <dbReference type="NCBI Taxonomy" id="74033"/>
    <lineage>
        <taxon>Bacteria</taxon>
        <taxon>Pseudomonadati</taxon>
        <taxon>Pseudomonadota</taxon>
        <taxon>Alphaproteobacteria</taxon>
        <taxon>Rhodobacterales</taxon>
        <taxon>Roseobacteraceae</taxon>
        <taxon>Antarctobacter</taxon>
    </lineage>
</organism>
<dbReference type="KEGG" id="aht:ANTHELSMS3_00252"/>
<reference evidence="2 3" key="1">
    <citation type="submission" date="2017-07" db="EMBL/GenBank/DDBJ databases">
        <title>Genome Sequence of Antarctobacter heliothermus Strain SMS3 Isolated from a culture of the Diatom Skeletonema marinoi.</title>
        <authorList>
            <person name="Topel M."/>
            <person name="Pinder M.I.M."/>
            <person name="Johansson O.N."/>
            <person name="Kourtchenko O."/>
            <person name="Godhe A."/>
            <person name="Clarke A.K."/>
        </authorList>
    </citation>
    <scope>NUCLEOTIDE SEQUENCE [LARGE SCALE GENOMIC DNA]</scope>
    <source>
        <strain evidence="2 3">SMS3</strain>
    </source>
</reference>
<keyword evidence="1" id="KW-0812">Transmembrane</keyword>
<feature type="transmembrane region" description="Helical" evidence="1">
    <location>
        <begin position="20"/>
        <end position="39"/>
    </location>
</feature>
<evidence type="ECO:0000256" key="1">
    <source>
        <dbReference type="SAM" id="Phobius"/>
    </source>
</evidence>
<dbReference type="AlphaFoldDB" id="A0A222DYE3"/>
<gene>
    <name evidence="2" type="ORF">ANTHELSMS3_00252</name>
</gene>
<proteinExistence type="predicted"/>
<keyword evidence="1" id="KW-1133">Transmembrane helix</keyword>